<keyword evidence="3" id="KW-1185">Reference proteome</keyword>
<accession>A0A087CI61</accession>
<evidence type="ECO:0000313" key="3">
    <source>
        <dbReference type="Proteomes" id="UP000029050"/>
    </source>
</evidence>
<gene>
    <name evidence="2" type="ORF">BPSY_0752</name>
</gene>
<evidence type="ECO:0000256" key="1">
    <source>
        <dbReference type="SAM" id="MobiDB-lite"/>
    </source>
</evidence>
<organism evidence="2 3">
    <name type="scientific">Bifidobacterium psychraerophilum</name>
    <dbReference type="NCBI Taxonomy" id="218140"/>
    <lineage>
        <taxon>Bacteria</taxon>
        <taxon>Bacillati</taxon>
        <taxon>Actinomycetota</taxon>
        <taxon>Actinomycetes</taxon>
        <taxon>Bifidobacteriales</taxon>
        <taxon>Bifidobacteriaceae</taxon>
        <taxon>Bifidobacterium</taxon>
    </lineage>
</organism>
<feature type="region of interest" description="Disordered" evidence="1">
    <location>
        <begin position="48"/>
        <end position="69"/>
    </location>
</feature>
<name>A0A087CI61_9BIFI</name>
<proteinExistence type="predicted"/>
<reference evidence="2 3" key="1">
    <citation type="submission" date="2014-03" db="EMBL/GenBank/DDBJ databases">
        <title>Genomics of Bifidobacteria.</title>
        <authorList>
            <person name="Ventura M."/>
            <person name="Milani C."/>
            <person name="Lugli G.A."/>
        </authorList>
    </citation>
    <scope>NUCLEOTIDE SEQUENCE [LARGE SCALE GENOMIC DNA]</scope>
    <source>
        <strain evidence="2 3">LMG 21775</strain>
    </source>
</reference>
<sequence>MLLAIPYFGRRLLAGHPARPWCPRLTEPAGTAESVVGLQDAVVRSHLHHPAPAHPCPGVRTPPPDENHTDPTSWLDVETCQREHSALHLQSRTLRASGSLASTPLRSHGTSCTDDGSARIHPTHAKSLGDFSESQTARVEPSNLFPHSRRKIMVSRWLPGTGDDLPNGAAADAEPAHNLLDRSPNRIRLKDFLTRRVAQTSLSLERPVHDAPANITLHSLRRT</sequence>
<dbReference type="STRING" id="218140.BPSY_0752"/>
<dbReference type="EMBL" id="JGZI01000008">
    <property type="protein sequence ID" value="KFI82961.1"/>
    <property type="molecule type" value="Genomic_DNA"/>
</dbReference>
<feature type="compositionally biased region" description="Pro residues" evidence="1">
    <location>
        <begin position="52"/>
        <end position="62"/>
    </location>
</feature>
<protein>
    <submittedName>
        <fullName evidence="2">Uncharacterized protein</fullName>
    </submittedName>
</protein>
<dbReference type="AlphaFoldDB" id="A0A087CI61"/>
<dbReference type="Proteomes" id="UP000029050">
    <property type="component" value="Unassembled WGS sequence"/>
</dbReference>
<comment type="caution">
    <text evidence="2">The sequence shown here is derived from an EMBL/GenBank/DDBJ whole genome shotgun (WGS) entry which is preliminary data.</text>
</comment>
<evidence type="ECO:0000313" key="2">
    <source>
        <dbReference type="EMBL" id="KFI82961.1"/>
    </source>
</evidence>